<name>A0AAU9KKJ5_9CILI</name>
<dbReference type="Proteomes" id="UP001162131">
    <property type="component" value="Unassembled WGS sequence"/>
</dbReference>
<evidence type="ECO:0000313" key="2">
    <source>
        <dbReference type="Proteomes" id="UP001162131"/>
    </source>
</evidence>
<protein>
    <submittedName>
        <fullName evidence="1">Uncharacterized protein</fullName>
    </submittedName>
</protein>
<sequence length="366" mass="42563">MQPTLLNFKICKNAIYHLCRKLIIMASESQEISDSMFSVDSERKLNQAGPIFVESEEVDNLRKLELSKKLIPEIIITTAKLFFSRNTNYEACKIKQQYIKDSLDLIAHTATQAEYKMQNDIELSFDPTSEIVEAIRPLKSRELVDEIEQYAQVAQETANKLHLAPSTSKAFTKINHIKFPTMLDESYMELSMVQSIDRSDHVIKIVNKSSYDWTSLILYEEQTNKRYKTMSQLLANSEISLTLTFQYESLARYKTLRFKILSFSRPVSNTCVVGVLSISNLNEYEDYYSFEIMNHLHDIFKPDLCFWVEDYPERVDTKTLPRLKPFSSQQYKRLQKVPGHQLCVELRLEGISSSRVYKLGETRFSS</sequence>
<comment type="caution">
    <text evidence="1">The sequence shown here is derived from an EMBL/GenBank/DDBJ whole genome shotgun (WGS) entry which is preliminary data.</text>
</comment>
<evidence type="ECO:0000313" key="1">
    <source>
        <dbReference type="EMBL" id="CAG9333880.1"/>
    </source>
</evidence>
<gene>
    <name evidence="1" type="ORF">BSTOLATCC_MIC59689</name>
</gene>
<dbReference type="EMBL" id="CAJZBQ010000057">
    <property type="protein sequence ID" value="CAG9333880.1"/>
    <property type="molecule type" value="Genomic_DNA"/>
</dbReference>
<keyword evidence="2" id="KW-1185">Reference proteome</keyword>
<organism evidence="1 2">
    <name type="scientific">Blepharisma stoltei</name>
    <dbReference type="NCBI Taxonomy" id="1481888"/>
    <lineage>
        <taxon>Eukaryota</taxon>
        <taxon>Sar</taxon>
        <taxon>Alveolata</taxon>
        <taxon>Ciliophora</taxon>
        <taxon>Postciliodesmatophora</taxon>
        <taxon>Heterotrichea</taxon>
        <taxon>Heterotrichida</taxon>
        <taxon>Blepharismidae</taxon>
        <taxon>Blepharisma</taxon>
    </lineage>
</organism>
<accession>A0AAU9KKJ5</accession>
<proteinExistence type="predicted"/>
<reference evidence="1" key="1">
    <citation type="submission" date="2021-09" db="EMBL/GenBank/DDBJ databases">
        <authorList>
            <consortium name="AG Swart"/>
            <person name="Singh M."/>
            <person name="Singh A."/>
            <person name="Seah K."/>
            <person name="Emmerich C."/>
        </authorList>
    </citation>
    <scope>NUCLEOTIDE SEQUENCE</scope>
    <source>
        <strain evidence="1">ATCC30299</strain>
    </source>
</reference>
<dbReference type="AlphaFoldDB" id="A0AAU9KKJ5"/>